<gene>
    <name evidence="2" type="ORF">SAMN04488128_104208</name>
</gene>
<protein>
    <submittedName>
        <fullName evidence="2">Glycosyl hydrolases family 2, TIM barrel domain</fullName>
    </submittedName>
</protein>
<reference evidence="3" key="1">
    <citation type="submission" date="2017-02" db="EMBL/GenBank/DDBJ databases">
        <authorList>
            <person name="Varghese N."/>
            <person name="Submissions S."/>
        </authorList>
    </citation>
    <scope>NUCLEOTIDE SEQUENCE [LARGE SCALE GENOMIC DNA]</scope>
    <source>
        <strain evidence="3">DSM 22224</strain>
    </source>
</reference>
<dbReference type="GO" id="GO:0004553">
    <property type="term" value="F:hydrolase activity, hydrolyzing O-glycosyl compounds"/>
    <property type="evidence" value="ECO:0007669"/>
    <property type="project" value="InterPro"/>
</dbReference>
<name>A0A1T4T990_9BACT</name>
<dbReference type="PROSITE" id="PS51257">
    <property type="entry name" value="PROKAR_LIPOPROTEIN"/>
    <property type="match status" value="1"/>
</dbReference>
<feature type="domain" description="Glycoside hydrolase family 2 catalytic" evidence="1">
    <location>
        <begin position="120"/>
        <end position="188"/>
    </location>
</feature>
<dbReference type="Proteomes" id="UP000190367">
    <property type="component" value="Unassembled WGS sequence"/>
</dbReference>
<accession>A0A1T4T990</accession>
<dbReference type="EMBL" id="FUWZ01000004">
    <property type="protein sequence ID" value="SKA37006.1"/>
    <property type="molecule type" value="Genomic_DNA"/>
</dbReference>
<sequence length="445" mass="50369">MIQRLQTRHTPVYFGFIVLALLGCTMAACRQTPSPSAPRKVYIGKSGDRYTIFRNGQPFIVKGAAGDGQLQALQAAGGNTVRTWDTVQIGALLDSAQAAGIAVIAGLHIPSSESLAYYRDTAAVSALYLAYERVVERYKNHPALLMWCLGNEVDFPYRPRYRPFYKTFNRLVDIIHTHDPDHPVTTTLINFNRRNIYNIRWKVPQLDLISLNIFGDLHHLRQELRSFSWFWDGPFLITEWGINGPWEAETAAWGAPIENTSNKKAEQYLKRYTAYMPVDDPRFLGACVFYWGQKQEVTHTWFSLFAENGAASATVQTMQYIWTGRLPAHKAPALRYMLLDGKGARDNILLPPGTVHSANLLLENPGNDSLRFTWEVLPEDWFIRFRSDVNKVKPPAADSLLLSHEGTGARFRAPLREGPYRIFVTVYDAYGNFASTNTPFYVVAP</sequence>
<organism evidence="2 3">
    <name type="scientific">Chitinophaga eiseniae</name>
    <dbReference type="NCBI Taxonomy" id="634771"/>
    <lineage>
        <taxon>Bacteria</taxon>
        <taxon>Pseudomonadati</taxon>
        <taxon>Bacteroidota</taxon>
        <taxon>Chitinophagia</taxon>
        <taxon>Chitinophagales</taxon>
        <taxon>Chitinophagaceae</taxon>
        <taxon>Chitinophaga</taxon>
    </lineage>
</organism>
<evidence type="ECO:0000313" key="3">
    <source>
        <dbReference type="Proteomes" id="UP000190367"/>
    </source>
</evidence>
<evidence type="ECO:0000259" key="1">
    <source>
        <dbReference type="Pfam" id="PF02836"/>
    </source>
</evidence>
<proteinExistence type="predicted"/>
<keyword evidence="2" id="KW-0378">Hydrolase</keyword>
<evidence type="ECO:0000313" key="2">
    <source>
        <dbReference type="EMBL" id="SKA37006.1"/>
    </source>
</evidence>
<keyword evidence="3" id="KW-1185">Reference proteome</keyword>
<dbReference type="InterPro" id="IPR006103">
    <property type="entry name" value="Glyco_hydro_2_cat"/>
</dbReference>
<dbReference type="RefSeq" id="WP_200817096.1">
    <property type="nucleotide sequence ID" value="NZ_FUWZ01000004.1"/>
</dbReference>
<dbReference type="SUPFAM" id="SSF51445">
    <property type="entry name" value="(Trans)glycosidases"/>
    <property type="match status" value="1"/>
</dbReference>
<dbReference type="GO" id="GO:0005975">
    <property type="term" value="P:carbohydrate metabolic process"/>
    <property type="evidence" value="ECO:0007669"/>
    <property type="project" value="InterPro"/>
</dbReference>
<dbReference type="AlphaFoldDB" id="A0A1T4T990"/>
<dbReference type="InterPro" id="IPR017853">
    <property type="entry name" value="GH"/>
</dbReference>
<dbReference type="STRING" id="634771.SAMN04488128_104208"/>
<dbReference type="Pfam" id="PF02836">
    <property type="entry name" value="Glyco_hydro_2_C"/>
    <property type="match status" value="1"/>
</dbReference>
<dbReference type="Gene3D" id="3.20.20.80">
    <property type="entry name" value="Glycosidases"/>
    <property type="match status" value="1"/>
</dbReference>